<dbReference type="EMBL" id="JAAFZH010000022">
    <property type="protein sequence ID" value="NDU98947.1"/>
    <property type="molecule type" value="Genomic_DNA"/>
</dbReference>
<feature type="transmembrane region" description="Helical" evidence="1">
    <location>
        <begin position="131"/>
        <end position="149"/>
    </location>
</feature>
<evidence type="ECO:0000313" key="3">
    <source>
        <dbReference type="Proteomes" id="UP000474175"/>
    </source>
</evidence>
<evidence type="ECO:0008006" key="4">
    <source>
        <dbReference type="Google" id="ProtNLM"/>
    </source>
</evidence>
<name>A0A6L9LGW9_9BACT</name>
<proteinExistence type="predicted"/>
<dbReference type="AlphaFoldDB" id="A0A6L9LGW9"/>
<keyword evidence="1" id="KW-0812">Transmembrane</keyword>
<accession>A0A6L9LGW9</accession>
<protein>
    <recommendedName>
        <fullName evidence="4">Beta-xylosidase C-terminal Concanavalin A-like domain-containing protein</fullName>
    </recommendedName>
</protein>
<keyword evidence="1" id="KW-0472">Membrane</keyword>
<reference evidence="2 3" key="1">
    <citation type="submission" date="2020-02" db="EMBL/GenBank/DDBJ databases">
        <title>Draft genome sequence of two Spirosoma agri KCTC 52727 and Spirosoma terrae KCTC 52035.</title>
        <authorList>
            <person name="Rojas J."/>
            <person name="Ambika Manirajan B."/>
            <person name="Suarez C."/>
            <person name="Ratering S."/>
            <person name="Schnell S."/>
        </authorList>
    </citation>
    <scope>NUCLEOTIDE SEQUENCE [LARGE SCALE GENOMIC DNA]</scope>
    <source>
        <strain evidence="2 3">KCTC 52035</strain>
    </source>
</reference>
<keyword evidence="1" id="KW-1133">Transmembrane helix</keyword>
<sequence length="390" mass="44430">MDELDRQSFIKLLHAMVMKCFGHPLEGPLSEPESKHLSLDIEERTGLVIGWRSLKNYVAFALNPSSDKQENPSMPTLDTLARYVLEAPATSEAERKKTGEQASYWFRYREQLSIAPKANVPQAIPAQKQSIGYVVALVLIAFIFGFLLLHQSNLEQFEEDFSHVDEAELAQKGWFVQDINAAFWKRRTEQPGHLTLFTLKGDNWPKTGEAPRVQNLLLRDIKNDCFRTELHLNAFMPTGNWQQAGILLLEDTLFTGKSIRLSLAYNDFFGGLKHPAEILIQGTASYGKGDRNLEEFIHQPLFQLGSDTARRIASANMKNVAFRIEKQGQKFRFLYSASPVENSSFKEITTYEFGMKPRYVGLFALKGFMDSTANMPVALRYFRLEGQRCE</sequence>
<gene>
    <name evidence="2" type="ORF">GK108_28970</name>
</gene>
<organism evidence="2 3">
    <name type="scientific">Spirosoma terrae</name>
    <dbReference type="NCBI Taxonomy" id="1968276"/>
    <lineage>
        <taxon>Bacteria</taxon>
        <taxon>Pseudomonadati</taxon>
        <taxon>Bacteroidota</taxon>
        <taxon>Cytophagia</taxon>
        <taxon>Cytophagales</taxon>
        <taxon>Cytophagaceae</taxon>
        <taxon>Spirosoma</taxon>
    </lineage>
</organism>
<comment type="caution">
    <text evidence="2">The sequence shown here is derived from an EMBL/GenBank/DDBJ whole genome shotgun (WGS) entry which is preliminary data.</text>
</comment>
<dbReference type="RefSeq" id="WP_163955081.1">
    <property type="nucleotide sequence ID" value="NZ_JAAFZH010000022.1"/>
</dbReference>
<dbReference type="Gene3D" id="2.60.120.200">
    <property type="match status" value="1"/>
</dbReference>
<keyword evidence="3" id="KW-1185">Reference proteome</keyword>
<evidence type="ECO:0000256" key="1">
    <source>
        <dbReference type="SAM" id="Phobius"/>
    </source>
</evidence>
<evidence type="ECO:0000313" key="2">
    <source>
        <dbReference type="EMBL" id="NDU98947.1"/>
    </source>
</evidence>
<dbReference type="Proteomes" id="UP000474175">
    <property type="component" value="Unassembled WGS sequence"/>
</dbReference>